<proteinExistence type="predicted"/>
<keyword evidence="2" id="KW-0949">S-adenosyl-L-methionine</keyword>
<evidence type="ECO:0000259" key="6">
    <source>
        <dbReference type="PROSITE" id="PS51918"/>
    </source>
</evidence>
<evidence type="ECO:0000313" key="7">
    <source>
        <dbReference type="EMBL" id="AXT45800.1"/>
    </source>
</evidence>
<evidence type="ECO:0000256" key="4">
    <source>
        <dbReference type="ARBA" id="ARBA00023004"/>
    </source>
</evidence>
<dbReference type="SUPFAM" id="SSF102114">
    <property type="entry name" value="Radical SAM enzymes"/>
    <property type="match status" value="1"/>
</dbReference>
<dbReference type="Gene3D" id="3.20.20.70">
    <property type="entry name" value="Aldolase class I"/>
    <property type="match status" value="1"/>
</dbReference>
<keyword evidence="3" id="KW-0479">Metal-binding</keyword>
<dbReference type="PANTHER" id="PTHR11228">
    <property type="entry name" value="RADICAL SAM DOMAIN PROTEIN"/>
    <property type="match status" value="1"/>
</dbReference>
<dbReference type="InterPro" id="IPR013785">
    <property type="entry name" value="Aldolase_TIM"/>
</dbReference>
<dbReference type="AlphaFoldDB" id="A0AAD0RNN1"/>
<evidence type="ECO:0000313" key="8">
    <source>
        <dbReference type="Proteomes" id="UP000259465"/>
    </source>
</evidence>
<evidence type="ECO:0000256" key="1">
    <source>
        <dbReference type="ARBA" id="ARBA00001966"/>
    </source>
</evidence>
<evidence type="ECO:0000256" key="2">
    <source>
        <dbReference type="ARBA" id="ARBA00022691"/>
    </source>
</evidence>
<evidence type="ECO:0000256" key="5">
    <source>
        <dbReference type="ARBA" id="ARBA00023014"/>
    </source>
</evidence>
<keyword evidence="5" id="KW-0411">Iron-sulfur</keyword>
<dbReference type="InterPro" id="IPR058240">
    <property type="entry name" value="rSAM_sf"/>
</dbReference>
<dbReference type="Proteomes" id="UP000259465">
    <property type="component" value="Chromosome"/>
</dbReference>
<dbReference type="EMBL" id="CP031968">
    <property type="protein sequence ID" value="AXT45800.1"/>
    <property type="molecule type" value="Genomic_DNA"/>
</dbReference>
<dbReference type="InterPro" id="IPR050377">
    <property type="entry name" value="Radical_SAM_PqqE_MftC-like"/>
</dbReference>
<dbReference type="SFLD" id="SFLDG01067">
    <property type="entry name" value="SPASM/twitch_domain_containing"/>
    <property type="match status" value="1"/>
</dbReference>
<keyword evidence="4" id="KW-0408">Iron</keyword>
<dbReference type="GO" id="GO:0051536">
    <property type="term" value="F:iron-sulfur cluster binding"/>
    <property type="evidence" value="ECO:0007669"/>
    <property type="project" value="UniProtKB-KW"/>
</dbReference>
<dbReference type="GO" id="GO:0046872">
    <property type="term" value="F:metal ion binding"/>
    <property type="evidence" value="ECO:0007669"/>
    <property type="project" value="UniProtKB-KW"/>
</dbReference>
<dbReference type="PANTHER" id="PTHR11228:SF7">
    <property type="entry name" value="PQQA PEPTIDE CYCLASE"/>
    <property type="match status" value="1"/>
</dbReference>
<organism evidence="7 8">
    <name type="scientific">Chromobacterium rhizoryzae</name>
    <dbReference type="NCBI Taxonomy" id="1778675"/>
    <lineage>
        <taxon>Bacteria</taxon>
        <taxon>Pseudomonadati</taxon>
        <taxon>Pseudomonadota</taxon>
        <taxon>Betaproteobacteria</taxon>
        <taxon>Neisseriales</taxon>
        <taxon>Chromobacteriaceae</taxon>
        <taxon>Chromobacterium</taxon>
    </lineage>
</organism>
<dbReference type="KEGG" id="crz:D1345_06225"/>
<dbReference type="CDD" id="cd01335">
    <property type="entry name" value="Radical_SAM"/>
    <property type="match status" value="1"/>
</dbReference>
<dbReference type="InterPro" id="IPR007197">
    <property type="entry name" value="rSAM"/>
</dbReference>
<reference evidence="7 8" key="1">
    <citation type="submission" date="2018-08" db="EMBL/GenBank/DDBJ databases">
        <title>Complete genome sequence of JP2-74.</title>
        <authorList>
            <person name="Wu L."/>
        </authorList>
    </citation>
    <scope>NUCLEOTIDE SEQUENCE [LARGE SCALE GENOMIC DNA]</scope>
    <source>
        <strain evidence="7 8">JP2-74</strain>
    </source>
</reference>
<keyword evidence="8" id="KW-1185">Reference proteome</keyword>
<dbReference type="Pfam" id="PF04055">
    <property type="entry name" value="Radical_SAM"/>
    <property type="match status" value="1"/>
</dbReference>
<evidence type="ECO:0000256" key="3">
    <source>
        <dbReference type="ARBA" id="ARBA00022723"/>
    </source>
</evidence>
<feature type="domain" description="Radical SAM core" evidence="6">
    <location>
        <begin position="1"/>
        <end position="208"/>
    </location>
</feature>
<comment type="cofactor">
    <cofactor evidence="1">
        <name>[4Fe-4S] cluster</name>
        <dbReference type="ChEBI" id="CHEBI:49883"/>
    </cofactor>
</comment>
<dbReference type="PROSITE" id="PS51918">
    <property type="entry name" value="RADICAL_SAM"/>
    <property type="match status" value="1"/>
</dbReference>
<dbReference type="RefSeq" id="WP_019102113.1">
    <property type="nucleotide sequence ID" value="NZ_CP031968.1"/>
</dbReference>
<dbReference type="SFLD" id="SFLDS00029">
    <property type="entry name" value="Radical_SAM"/>
    <property type="match status" value="1"/>
</dbReference>
<protein>
    <submittedName>
        <fullName evidence="7">Radical SAM protein</fullName>
    </submittedName>
</protein>
<sequence length="331" mass="36924">MIIRLTASCNNKCFFCIVDDEIAQRAFRPLEEIAAELDQAAPDEEVDIFGGEPTIDPVFWEVLREALKTGRRVSLASNVRLFSHRPSAERLAAMADGRLEVRTSLMGHNADLHDKLNGVREGAFRQTLQGIRHLSELGFDIQTNIVILAENVEHLLATGVTAVEAGSSRLKFSGTVRTGKFIDSIADPALVRERLRAIVPLFRALGVPVTLEKLAPCLIPDFLDLLIRDSDPAVDTHPWYEKTRACRGCRLADACPGAERGALIRHGQDWVRPLAEIPAELIDEVRVAALERYQPRRDKPFLRVLFDHQDLSSLGLIASFSRQHPQLYLIA</sequence>
<accession>A0AAD0RNN1</accession>
<name>A0AAD0RNN1_9NEIS</name>
<gene>
    <name evidence="7" type="ORF">D1345_06225</name>
</gene>
<dbReference type="GO" id="GO:0003824">
    <property type="term" value="F:catalytic activity"/>
    <property type="evidence" value="ECO:0007669"/>
    <property type="project" value="InterPro"/>
</dbReference>